<gene>
    <name evidence="2" type="ORF">MBUL_01757</name>
</gene>
<protein>
    <recommendedName>
        <fullName evidence="1">AB hydrolase-1 domain-containing protein</fullName>
    </recommendedName>
</protein>
<dbReference type="SUPFAM" id="SSF53474">
    <property type="entry name" value="alpha/beta-Hydrolases"/>
    <property type="match status" value="1"/>
</dbReference>
<dbReference type="Gene3D" id="3.40.50.1820">
    <property type="entry name" value="alpha/beta hydrolase"/>
    <property type="match status" value="1"/>
</dbReference>
<dbReference type="Pfam" id="PF12697">
    <property type="entry name" value="Abhydrolase_6"/>
    <property type="match status" value="1"/>
</dbReference>
<dbReference type="AlphaFoldDB" id="A0A679IR11"/>
<reference evidence="2" key="1">
    <citation type="submission" date="2019-12" db="EMBL/GenBank/DDBJ databases">
        <authorList>
            <person name="Cremers G."/>
        </authorList>
    </citation>
    <scope>NUCLEOTIDE SEQUENCE</scope>
    <source>
        <strain evidence="2">Mbul1</strain>
    </source>
</reference>
<evidence type="ECO:0000259" key="1">
    <source>
        <dbReference type="Pfam" id="PF12697"/>
    </source>
</evidence>
<sequence>MTASPVDLNGRSADARQTDGAEGIVLLHGIARRSASLGRMERAFRAEGYQTLNLDYPGRKATIQTIVEGAAPQVTAFASGLRRLHFVTHSMGGLVARGLITRHRPANLGRVVMLGPPNGGSEVADFLHRMRPYRLFFGPAGAQLTTHRSEALTTLLGDVDFPLGVIAADRSVWLIESFMILPRPNDGRVSVARTRVSGMSDHLTLHTTHDLMILNRAAITASLRFIRHGRFGDAPGIEEAKQTAAVAATASPPYL</sequence>
<dbReference type="EMBL" id="LR743504">
    <property type="protein sequence ID" value="CAA2102578.1"/>
    <property type="molecule type" value="Genomic_DNA"/>
</dbReference>
<feature type="domain" description="AB hydrolase-1" evidence="1">
    <location>
        <begin position="24"/>
        <end position="160"/>
    </location>
</feature>
<dbReference type="InterPro" id="IPR000073">
    <property type="entry name" value="AB_hydrolase_1"/>
</dbReference>
<accession>A0A679IR11</accession>
<organism evidence="2">
    <name type="scientific">Methylobacterium bullatum</name>
    <dbReference type="NCBI Taxonomy" id="570505"/>
    <lineage>
        <taxon>Bacteria</taxon>
        <taxon>Pseudomonadati</taxon>
        <taxon>Pseudomonadota</taxon>
        <taxon>Alphaproteobacteria</taxon>
        <taxon>Hyphomicrobiales</taxon>
        <taxon>Methylobacteriaceae</taxon>
        <taxon>Methylobacterium</taxon>
    </lineage>
</organism>
<dbReference type="PANTHER" id="PTHR37946:SF1">
    <property type="entry name" value="SLL1969 PROTEIN"/>
    <property type="match status" value="1"/>
</dbReference>
<dbReference type="PANTHER" id="PTHR37946">
    <property type="entry name" value="SLL1969 PROTEIN"/>
    <property type="match status" value="1"/>
</dbReference>
<proteinExistence type="predicted"/>
<dbReference type="InterPro" id="IPR029058">
    <property type="entry name" value="AB_hydrolase_fold"/>
</dbReference>
<name>A0A679IR11_9HYPH</name>
<evidence type="ECO:0000313" key="2">
    <source>
        <dbReference type="EMBL" id="CAA2102578.1"/>
    </source>
</evidence>